<dbReference type="EMBL" id="CAJVPU010001824">
    <property type="protein sequence ID" value="CAG8489317.1"/>
    <property type="molecule type" value="Genomic_DNA"/>
</dbReference>
<evidence type="ECO:0000313" key="2">
    <source>
        <dbReference type="Proteomes" id="UP000789702"/>
    </source>
</evidence>
<accession>A0ACA9KTG7</accession>
<protein>
    <submittedName>
        <fullName evidence="1">11858_t:CDS:1</fullName>
    </submittedName>
</protein>
<gene>
    <name evidence="1" type="ORF">DHETER_LOCUS2485</name>
</gene>
<dbReference type="Proteomes" id="UP000789702">
    <property type="component" value="Unassembled WGS sequence"/>
</dbReference>
<name>A0ACA9KTG7_9GLOM</name>
<feature type="non-terminal residue" evidence="1">
    <location>
        <position position="94"/>
    </location>
</feature>
<sequence length="94" mass="10835">MGNSNRSLDKIVRNEHEDVPTVRTTEKGIYNNDQLFELQRDGYIEEAYFDYSCNPIFKSDGSVCALLIYAQETTQKVLNTRRLKTLGELSLRIS</sequence>
<organism evidence="1 2">
    <name type="scientific">Dentiscutata heterogama</name>
    <dbReference type="NCBI Taxonomy" id="1316150"/>
    <lineage>
        <taxon>Eukaryota</taxon>
        <taxon>Fungi</taxon>
        <taxon>Fungi incertae sedis</taxon>
        <taxon>Mucoromycota</taxon>
        <taxon>Glomeromycotina</taxon>
        <taxon>Glomeromycetes</taxon>
        <taxon>Diversisporales</taxon>
        <taxon>Gigasporaceae</taxon>
        <taxon>Dentiscutata</taxon>
    </lineage>
</organism>
<comment type="caution">
    <text evidence="1">The sequence shown here is derived from an EMBL/GenBank/DDBJ whole genome shotgun (WGS) entry which is preliminary data.</text>
</comment>
<evidence type="ECO:0000313" key="1">
    <source>
        <dbReference type="EMBL" id="CAG8489317.1"/>
    </source>
</evidence>
<keyword evidence="2" id="KW-1185">Reference proteome</keyword>
<reference evidence="1" key="1">
    <citation type="submission" date="2021-06" db="EMBL/GenBank/DDBJ databases">
        <authorList>
            <person name="Kallberg Y."/>
            <person name="Tangrot J."/>
            <person name="Rosling A."/>
        </authorList>
    </citation>
    <scope>NUCLEOTIDE SEQUENCE</scope>
    <source>
        <strain evidence="1">IL203A</strain>
    </source>
</reference>
<proteinExistence type="predicted"/>